<organism evidence="2 3">
    <name type="scientific">Flemingia macrophylla</name>
    <dbReference type="NCBI Taxonomy" id="520843"/>
    <lineage>
        <taxon>Eukaryota</taxon>
        <taxon>Viridiplantae</taxon>
        <taxon>Streptophyta</taxon>
        <taxon>Embryophyta</taxon>
        <taxon>Tracheophyta</taxon>
        <taxon>Spermatophyta</taxon>
        <taxon>Magnoliopsida</taxon>
        <taxon>eudicotyledons</taxon>
        <taxon>Gunneridae</taxon>
        <taxon>Pentapetalae</taxon>
        <taxon>rosids</taxon>
        <taxon>fabids</taxon>
        <taxon>Fabales</taxon>
        <taxon>Fabaceae</taxon>
        <taxon>Papilionoideae</taxon>
        <taxon>50 kb inversion clade</taxon>
        <taxon>NPAAA clade</taxon>
        <taxon>indigoferoid/millettioid clade</taxon>
        <taxon>Phaseoleae</taxon>
        <taxon>Flemingia</taxon>
    </lineage>
</organism>
<evidence type="ECO:0000313" key="3">
    <source>
        <dbReference type="Proteomes" id="UP001603857"/>
    </source>
</evidence>
<dbReference type="AlphaFoldDB" id="A0ABD1LL79"/>
<accession>A0ABD1LL79</accession>
<dbReference type="EMBL" id="JBGMDY010000008">
    <property type="protein sequence ID" value="KAL2324231.1"/>
    <property type="molecule type" value="Genomic_DNA"/>
</dbReference>
<comment type="caution">
    <text evidence="2">The sequence shown here is derived from an EMBL/GenBank/DDBJ whole genome shotgun (WGS) entry which is preliminary data.</text>
</comment>
<feature type="region of interest" description="Disordered" evidence="1">
    <location>
        <begin position="1"/>
        <end position="26"/>
    </location>
</feature>
<proteinExistence type="predicted"/>
<protein>
    <submittedName>
        <fullName evidence="2">Uncharacterized protein</fullName>
    </submittedName>
</protein>
<keyword evidence="3" id="KW-1185">Reference proteome</keyword>
<evidence type="ECO:0000313" key="2">
    <source>
        <dbReference type="EMBL" id="KAL2324231.1"/>
    </source>
</evidence>
<name>A0ABD1LL79_9FABA</name>
<dbReference type="Proteomes" id="UP001603857">
    <property type="component" value="Unassembled WGS sequence"/>
</dbReference>
<reference evidence="2 3" key="1">
    <citation type="submission" date="2024-08" db="EMBL/GenBank/DDBJ databases">
        <title>Insights into the chromosomal genome structure of Flemingia macrophylla.</title>
        <authorList>
            <person name="Ding Y."/>
            <person name="Zhao Y."/>
            <person name="Bi W."/>
            <person name="Wu M."/>
            <person name="Zhao G."/>
            <person name="Gong Y."/>
            <person name="Li W."/>
            <person name="Zhang P."/>
        </authorList>
    </citation>
    <scope>NUCLEOTIDE SEQUENCE [LARGE SCALE GENOMIC DNA]</scope>
    <source>
        <strain evidence="2">DYQJB</strain>
        <tissue evidence="2">Leaf</tissue>
    </source>
</reference>
<gene>
    <name evidence="2" type="ORF">Fmac_023289</name>
</gene>
<sequence>MNDFDGLFTSDFGLKPQGKSKPMAPNASSVSLNFDFGSFATPKPLTISSLTSSNSPHLPVYDKPIYDDDIFDGVPSLNTSSSKVKFDDVFAATSDGVDAATFEDLLGGFGKEPKSSNGKDRRRMGKVVPTLMICLLDSETVVAADSKSWEGK</sequence>
<evidence type="ECO:0000256" key="1">
    <source>
        <dbReference type="SAM" id="MobiDB-lite"/>
    </source>
</evidence>